<evidence type="ECO:0000313" key="2">
    <source>
        <dbReference type="WBParaSite" id="scf7180000418259.g2229"/>
    </source>
</evidence>
<protein>
    <submittedName>
        <fullName evidence="2">Exocyst complex component Sec6</fullName>
    </submittedName>
</protein>
<organism evidence="1 2">
    <name type="scientific">Meloidogyne floridensis</name>
    <dbReference type="NCBI Taxonomy" id="298350"/>
    <lineage>
        <taxon>Eukaryota</taxon>
        <taxon>Metazoa</taxon>
        <taxon>Ecdysozoa</taxon>
        <taxon>Nematoda</taxon>
        <taxon>Chromadorea</taxon>
        <taxon>Rhabditida</taxon>
        <taxon>Tylenchina</taxon>
        <taxon>Tylenchomorpha</taxon>
        <taxon>Tylenchoidea</taxon>
        <taxon>Meloidogynidae</taxon>
        <taxon>Meloidogyninae</taxon>
        <taxon>Meloidogyne</taxon>
    </lineage>
</organism>
<accession>A0A915NKW4</accession>
<dbReference type="WBParaSite" id="scf7180000418259.g2229">
    <property type="protein sequence ID" value="scf7180000418259.g2229"/>
    <property type="gene ID" value="scf7180000418259.g2229"/>
</dbReference>
<dbReference type="AlphaFoldDB" id="A0A915NKW4"/>
<sequence length="579" mass="67700">MGEEFDISSEIDEIDQLVKNQIAGILENASKCDEQEKCVNMFLNDMAMFNDQARFIGISEFCDNMKSEEGKIGNPIRELLNGGIKNDDAKTHLNLYIECVDNFFTKDKGLFQMKNSIHLELSEINKKLLRAFLLTKPLYISTIMYESIQNKDTNALLEIVSTQKLENLNVAMKIMIALNPDLAKLVKMYNDKVDFGEFSKGQSVFDSEKLEQFLNWRFDPNCNEKPIGDKMGWLNVTMKKLQVYMKNADQKCLENPTIGHYMEMLENKNELNNFLLFRFNCFIKPFNKPNQDETSLHVDDLIRTLILSYSFDGESITHIMKVNEKKGLEDKINSAHFNLQGWNDKVFKYACKRLLNLVSGDSTNNYSPDFVDFRAIQLFDNGENKSFVDRLIEKIFNYLKRPIDWIRNKASNSKNIVFKNEFKQINSFVVVIENFITKKTPIEKLYFKLSKIKKHGEKLLEKLQVFLGKFLNNLNDENKLRGEFEELFPYLTVFSNALRNEKNVEKTKDENDGEMGNLDKPIKDELKKSSHEIIRYIKDFTSNLKKKLGKNPVKNYEKNNWQNLKEYLPQKIKVDFKFI</sequence>
<name>A0A915NKW4_9BILA</name>
<reference evidence="2" key="1">
    <citation type="submission" date="2022-11" db="UniProtKB">
        <authorList>
            <consortium name="WormBaseParasite"/>
        </authorList>
    </citation>
    <scope>IDENTIFICATION</scope>
</reference>
<evidence type="ECO:0000313" key="1">
    <source>
        <dbReference type="Proteomes" id="UP000887560"/>
    </source>
</evidence>
<keyword evidence="1" id="KW-1185">Reference proteome</keyword>
<proteinExistence type="predicted"/>
<dbReference type="Proteomes" id="UP000887560">
    <property type="component" value="Unplaced"/>
</dbReference>